<dbReference type="InterPro" id="IPR053876">
    <property type="entry name" value="Phage_int_M"/>
</dbReference>
<comment type="similarity">
    <text evidence="1">Belongs to the 'phage' integrase family.</text>
</comment>
<dbReference type="InterPro" id="IPR010998">
    <property type="entry name" value="Integrase_recombinase_N"/>
</dbReference>
<comment type="caution">
    <text evidence="8">The sequence shown here is derived from an EMBL/GenBank/DDBJ whole genome shotgun (WGS) entry which is preliminary data.</text>
</comment>
<evidence type="ECO:0000259" key="6">
    <source>
        <dbReference type="Pfam" id="PF13356"/>
    </source>
</evidence>
<dbReference type="GO" id="GO:0003677">
    <property type="term" value="F:DNA binding"/>
    <property type="evidence" value="ECO:0007669"/>
    <property type="project" value="UniProtKB-KW"/>
</dbReference>
<evidence type="ECO:0000313" key="8">
    <source>
        <dbReference type="EMBL" id="MCG5030809.1"/>
    </source>
</evidence>
<organism evidence="8 9">
    <name type="scientific">Mesosutterella porci</name>
    <dbReference type="NCBI Taxonomy" id="2915351"/>
    <lineage>
        <taxon>Bacteria</taxon>
        <taxon>Pseudomonadati</taxon>
        <taxon>Pseudomonadota</taxon>
        <taxon>Betaproteobacteria</taxon>
        <taxon>Burkholderiales</taxon>
        <taxon>Sutterellaceae</taxon>
        <taxon>Mesosutterella</taxon>
    </lineage>
</organism>
<dbReference type="PANTHER" id="PTHR30629:SF2">
    <property type="entry name" value="PROPHAGE INTEGRASE INTS-RELATED"/>
    <property type="match status" value="1"/>
</dbReference>
<keyword evidence="9" id="KW-1185">Reference proteome</keyword>
<protein>
    <submittedName>
        <fullName evidence="8">Integrase arm-type DNA-binding domain-containing protein</fullName>
    </submittedName>
</protein>
<evidence type="ECO:0000256" key="1">
    <source>
        <dbReference type="ARBA" id="ARBA00008857"/>
    </source>
</evidence>
<dbReference type="Gene3D" id="1.10.443.10">
    <property type="entry name" value="Intergrase catalytic core"/>
    <property type="match status" value="1"/>
</dbReference>
<keyword evidence="3 8" id="KW-0238">DNA-binding</keyword>
<dbReference type="RefSeq" id="WP_237978465.1">
    <property type="nucleotide sequence ID" value="NZ_JAKNCT010000005.1"/>
</dbReference>
<accession>A0ABS9MQE0</accession>
<dbReference type="Pfam" id="PF13356">
    <property type="entry name" value="Arm-DNA-bind_3"/>
    <property type="match status" value="1"/>
</dbReference>
<evidence type="ECO:0000256" key="4">
    <source>
        <dbReference type="ARBA" id="ARBA00023172"/>
    </source>
</evidence>
<gene>
    <name evidence="8" type="ORF">MAF45_05030</name>
</gene>
<keyword evidence="2" id="KW-0229">DNA integration</keyword>
<reference evidence="8 9" key="1">
    <citation type="submission" date="2022-02" db="EMBL/GenBank/DDBJ databases">
        <title>Mesosutterella porci, a novel member of the family Sutterellaceae from pig feces.</title>
        <authorList>
            <person name="Wylensek D."/>
            <person name="Clavel T."/>
        </authorList>
    </citation>
    <scope>NUCLEOTIDE SEQUENCE [LARGE SCALE GENOMIC DNA]</scope>
    <source>
        <strain evidence="9">oilRF-744-wt-GAM-9</strain>
    </source>
</reference>
<dbReference type="InterPro" id="IPR050808">
    <property type="entry name" value="Phage_Integrase"/>
</dbReference>
<evidence type="ECO:0000259" key="7">
    <source>
        <dbReference type="Pfam" id="PF22022"/>
    </source>
</evidence>
<dbReference type="InterPro" id="IPR038488">
    <property type="entry name" value="Integrase_DNA-bd_sf"/>
</dbReference>
<dbReference type="PANTHER" id="PTHR30629">
    <property type="entry name" value="PROPHAGE INTEGRASE"/>
    <property type="match status" value="1"/>
</dbReference>
<keyword evidence="4" id="KW-0233">DNA recombination</keyword>
<evidence type="ECO:0000256" key="2">
    <source>
        <dbReference type="ARBA" id="ARBA00022908"/>
    </source>
</evidence>
<feature type="domain" description="Phage integrase central" evidence="7">
    <location>
        <begin position="125"/>
        <end position="208"/>
    </location>
</feature>
<dbReference type="Proteomes" id="UP001297600">
    <property type="component" value="Unassembled WGS sequence"/>
</dbReference>
<dbReference type="InterPro" id="IPR013762">
    <property type="entry name" value="Integrase-like_cat_sf"/>
</dbReference>
<feature type="domain" description="Tyr recombinase" evidence="5">
    <location>
        <begin position="257"/>
        <end position="419"/>
    </location>
</feature>
<dbReference type="Gene3D" id="3.30.160.390">
    <property type="entry name" value="Integrase, DNA-binding domain"/>
    <property type="match status" value="1"/>
</dbReference>
<feature type="domain" description="Integrase DNA-binding" evidence="6">
    <location>
        <begin position="7"/>
        <end position="103"/>
    </location>
</feature>
<evidence type="ECO:0000259" key="5">
    <source>
        <dbReference type="Pfam" id="PF00589"/>
    </source>
</evidence>
<dbReference type="Pfam" id="PF22022">
    <property type="entry name" value="Phage_int_M"/>
    <property type="match status" value="1"/>
</dbReference>
<dbReference type="Pfam" id="PF00589">
    <property type="entry name" value="Phage_integrase"/>
    <property type="match status" value="1"/>
</dbReference>
<evidence type="ECO:0000256" key="3">
    <source>
        <dbReference type="ARBA" id="ARBA00023125"/>
    </source>
</evidence>
<name>A0ABS9MQE0_9BURK</name>
<dbReference type="SUPFAM" id="SSF56349">
    <property type="entry name" value="DNA breaking-rejoining enzymes"/>
    <property type="match status" value="1"/>
</dbReference>
<sequence length="456" mass="51399">MKKARDLTDVAIRAFIKEAEQLPTEGAEKHRADGKVPGLSVWVRRTSLGTSVRWKYAYRTKTVNRTFGLGSYPGITLQKARERAAAIRDQMGAGIDPREEKRKREAAARQEREAAAKAAVTVGDLFEEFAETRRGSWSRKRDELTEPNRVRLHVLPALGPLPVEKVTPADIAEAIKPSWKDHPETAKKALTMLRKFFVWVTDKGFRENSINPVDTERIELLIGKKGTRAGHHAAMDWRQMPDLFVELSQSTGTAARALIYAILANVRIENAIGLRWGAVDFDKGEVRYLASDMKIKRNGDFTVYLSRQSAAVLKSQAKADAVMGTTAPDGYVFPSQTRNNRPITNSAVESLLKTFCERRGFIDAKETERMKRPAYPTPHGTARASFMTWVEETGRNRTAAERNLHHRTETSIGLAYNRTDYPDERRKLSQEWADYCFSKCITDKKEGKKSGKNGNT</sequence>
<dbReference type="InterPro" id="IPR025166">
    <property type="entry name" value="Integrase_DNA_bind_dom"/>
</dbReference>
<proteinExistence type="inferred from homology"/>
<dbReference type="EMBL" id="JAKNCT010000005">
    <property type="protein sequence ID" value="MCG5030809.1"/>
    <property type="molecule type" value="Genomic_DNA"/>
</dbReference>
<dbReference type="InterPro" id="IPR002104">
    <property type="entry name" value="Integrase_catalytic"/>
</dbReference>
<evidence type="ECO:0000313" key="9">
    <source>
        <dbReference type="Proteomes" id="UP001297600"/>
    </source>
</evidence>
<dbReference type="Gene3D" id="1.10.150.130">
    <property type="match status" value="1"/>
</dbReference>
<dbReference type="InterPro" id="IPR011010">
    <property type="entry name" value="DNA_brk_join_enz"/>
</dbReference>